<dbReference type="Proteomes" id="UP000009169">
    <property type="component" value="Unassembled WGS sequence"/>
</dbReference>
<proteinExistence type="predicted"/>
<evidence type="ECO:0000313" key="2">
    <source>
        <dbReference type="Proteomes" id="UP000009169"/>
    </source>
</evidence>
<organism evidence="1 2">
    <name type="scientific">Trichophyton equinum (strain ATCC MYA-4606 / CBS 127.97)</name>
    <name type="common">Horse ringworm fungus</name>
    <dbReference type="NCBI Taxonomy" id="559882"/>
    <lineage>
        <taxon>Eukaryota</taxon>
        <taxon>Fungi</taxon>
        <taxon>Dikarya</taxon>
        <taxon>Ascomycota</taxon>
        <taxon>Pezizomycotina</taxon>
        <taxon>Eurotiomycetes</taxon>
        <taxon>Eurotiomycetidae</taxon>
        <taxon>Onygenales</taxon>
        <taxon>Arthrodermataceae</taxon>
        <taxon>Trichophyton</taxon>
    </lineage>
</organism>
<gene>
    <name evidence="1" type="ORF">TEQG_08740</name>
</gene>
<name>F2PYQ4_TRIEC</name>
<dbReference type="VEuPathDB" id="FungiDB:TEQG_08740"/>
<evidence type="ECO:0000313" key="1">
    <source>
        <dbReference type="EMBL" id="EGE06997.1"/>
    </source>
</evidence>
<keyword evidence="2" id="KW-1185">Reference proteome</keyword>
<dbReference type="HOGENOM" id="CLU_1950328_0_0_1"/>
<accession>F2PYQ4</accession>
<protein>
    <submittedName>
        <fullName evidence="1">Uncharacterized protein</fullName>
    </submittedName>
</protein>
<sequence>MEYLNFYYRALRASTHLPCLLLSDLVVINCLRLYPDTPSRVEIKVSKAQEGLDLLNGLRKDILVFLNSYLEALIYKYMEIYSFSTYKDLDHSIKSFEVRFFLFYGVYFILVDKVFLNREQITQDILINT</sequence>
<dbReference type="EMBL" id="DS995754">
    <property type="protein sequence ID" value="EGE06997.1"/>
    <property type="molecule type" value="Genomic_DNA"/>
</dbReference>
<dbReference type="AlphaFoldDB" id="F2PYQ4"/>
<reference evidence="2" key="1">
    <citation type="journal article" date="2012" name="MBio">
        <title>Comparative genome analysis of Trichophyton rubrum and related dermatophytes reveals candidate genes involved in infection.</title>
        <authorList>
            <person name="Martinez D.A."/>
            <person name="Oliver B.G."/>
            <person name="Graeser Y."/>
            <person name="Goldberg J.M."/>
            <person name="Li W."/>
            <person name="Martinez-Rossi N.M."/>
            <person name="Monod M."/>
            <person name="Shelest E."/>
            <person name="Barton R.C."/>
            <person name="Birch E."/>
            <person name="Brakhage A.A."/>
            <person name="Chen Z."/>
            <person name="Gurr S.J."/>
            <person name="Heiman D."/>
            <person name="Heitman J."/>
            <person name="Kosti I."/>
            <person name="Rossi A."/>
            <person name="Saif S."/>
            <person name="Samalova M."/>
            <person name="Saunders C.W."/>
            <person name="Shea T."/>
            <person name="Summerbell R.C."/>
            <person name="Xu J."/>
            <person name="Young S."/>
            <person name="Zeng Q."/>
            <person name="Birren B.W."/>
            <person name="Cuomo C.A."/>
            <person name="White T.C."/>
        </authorList>
    </citation>
    <scope>NUCLEOTIDE SEQUENCE [LARGE SCALE GENOMIC DNA]</scope>
    <source>
        <strain evidence="2">ATCC MYA-4606 / CBS 127.97</strain>
    </source>
</reference>